<dbReference type="InterPro" id="IPR005786">
    <property type="entry name" value="B_amino_transII"/>
</dbReference>
<evidence type="ECO:0000256" key="8">
    <source>
        <dbReference type="PIRSR" id="PIRSR006468-1"/>
    </source>
</evidence>
<evidence type="ECO:0000256" key="10">
    <source>
        <dbReference type="RuleBase" id="RU004516"/>
    </source>
</evidence>
<evidence type="ECO:0000313" key="12">
    <source>
        <dbReference type="EMBL" id="KAE9394329.1"/>
    </source>
</evidence>
<name>A0A6A4H7W9_9AGAR</name>
<dbReference type="PANTHER" id="PTHR11825:SF44">
    <property type="entry name" value="BRANCHED-CHAIN-AMINO-ACID AMINOTRANSFERASE"/>
    <property type="match status" value="1"/>
</dbReference>
<evidence type="ECO:0000256" key="9">
    <source>
        <dbReference type="RuleBase" id="RU004106"/>
    </source>
</evidence>
<evidence type="ECO:0000256" key="4">
    <source>
        <dbReference type="ARBA" id="ARBA00022605"/>
    </source>
</evidence>
<keyword evidence="13" id="KW-1185">Reference proteome</keyword>
<dbReference type="GO" id="GO:0009098">
    <property type="term" value="P:L-leucine biosynthetic process"/>
    <property type="evidence" value="ECO:0007669"/>
    <property type="project" value="TreeGrafter"/>
</dbReference>
<keyword evidence="5 11" id="KW-0808">Transferase</keyword>
<dbReference type="InterPro" id="IPR043131">
    <property type="entry name" value="BCAT-like_N"/>
</dbReference>
<protein>
    <recommendedName>
        <fullName evidence="11">Branched-chain-amino-acid aminotransferase</fullName>
        <ecNumber evidence="11">2.6.1.42</ecNumber>
    </recommendedName>
</protein>
<dbReference type="InterPro" id="IPR036038">
    <property type="entry name" value="Aminotransferase-like"/>
</dbReference>
<evidence type="ECO:0000256" key="1">
    <source>
        <dbReference type="ARBA" id="ARBA00001933"/>
    </source>
</evidence>
<dbReference type="InterPro" id="IPR033939">
    <property type="entry name" value="BCAT_family"/>
</dbReference>
<evidence type="ECO:0000256" key="2">
    <source>
        <dbReference type="ARBA" id="ARBA00009320"/>
    </source>
</evidence>
<dbReference type="EC" id="2.6.1.42" evidence="11"/>
<evidence type="ECO:0000256" key="5">
    <source>
        <dbReference type="ARBA" id="ARBA00022679"/>
    </source>
</evidence>
<dbReference type="InterPro" id="IPR018300">
    <property type="entry name" value="Aminotrans_IV_CS"/>
</dbReference>
<proteinExistence type="inferred from homology"/>
<evidence type="ECO:0000256" key="6">
    <source>
        <dbReference type="ARBA" id="ARBA00022898"/>
    </source>
</evidence>
<comment type="similarity">
    <text evidence="2 9">Belongs to the class-IV pyridoxal-phosphate-dependent aminotransferase family.</text>
</comment>
<evidence type="ECO:0000313" key="13">
    <source>
        <dbReference type="Proteomes" id="UP000799118"/>
    </source>
</evidence>
<dbReference type="Gene3D" id="3.30.470.10">
    <property type="match status" value="1"/>
</dbReference>
<dbReference type="GO" id="GO:0005739">
    <property type="term" value="C:mitochondrion"/>
    <property type="evidence" value="ECO:0007669"/>
    <property type="project" value="TreeGrafter"/>
</dbReference>
<dbReference type="GO" id="GO:0009099">
    <property type="term" value="P:L-valine biosynthetic process"/>
    <property type="evidence" value="ECO:0007669"/>
    <property type="project" value="TreeGrafter"/>
</dbReference>
<sequence length="408" mass="44337">MRIPPNMALWKTVGNGTLEGISRVADLDASKLTITLSKTLKPIPHHETMMFGNIMSDHMLVAEFDPEIGWSSPEIKPRGPLSIDPASSCVQYGTTVFEGMKAYIGPDGEPRLFRPDMNMARLARSAERMALPPFNTDQVLALIKQLIIVDRRWIPLFSGYSLYVRPTITGTQIGFSVGASDHATLCIMLSPGGPYFRSNAKPTSVLAVSETVRAWPGGTGGHKVALNYSAGFLPLRAAQKQGYDQVLWLLGDDMKVTEAGAMNVFVVVARDDGDIDLLTPPLDGTILPGVTRDSVLALAKAHTAGETTLPGLEIQNSQRVRLHAQERSFTMAEMVQWSTEGKILEAFGAGTAVVIASIGKIGWKGEDLDLPVHEGGLGPIAKALRTRILDIQEGREIWKNWSILVTDL</sequence>
<comment type="catalytic activity">
    <reaction evidence="11">
        <text>L-leucine + 2-oxoglutarate = 4-methyl-2-oxopentanoate + L-glutamate</text>
        <dbReference type="Rhea" id="RHEA:18321"/>
        <dbReference type="ChEBI" id="CHEBI:16810"/>
        <dbReference type="ChEBI" id="CHEBI:17865"/>
        <dbReference type="ChEBI" id="CHEBI:29985"/>
        <dbReference type="ChEBI" id="CHEBI:57427"/>
        <dbReference type="EC" id="2.6.1.42"/>
    </reaction>
</comment>
<dbReference type="SUPFAM" id="SSF56752">
    <property type="entry name" value="D-aminoacid aminotransferase-like PLP-dependent enzymes"/>
    <property type="match status" value="1"/>
</dbReference>
<comment type="cofactor">
    <cofactor evidence="1 10">
        <name>pyridoxal 5'-phosphate</name>
        <dbReference type="ChEBI" id="CHEBI:597326"/>
    </cofactor>
</comment>
<dbReference type="Pfam" id="PF01063">
    <property type="entry name" value="Aminotran_4"/>
    <property type="match status" value="1"/>
</dbReference>
<keyword evidence="7 11" id="KW-0100">Branched-chain amino acid biosynthesis</keyword>
<keyword evidence="6 10" id="KW-0663">Pyridoxal phosphate</keyword>
<keyword evidence="4 11" id="KW-0028">Amino-acid biosynthesis</keyword>
<evidence type="ECO:0000256" key="11">
    <source>
        <dbReference type="RuleBase" id="RU004517"/>
    </source>
</evidence>
<dbReference type="Gene3D" id="3.20.10.10">
    <property type="entry name" value="D-amino Acid Aminotransferase, subunit A, domain 2"/>
    <property type="match status" value="1"/>
</dbReference>
<dbReference type="PROSITE" id="PS00770">
    <property type="entry name" value="AA_TRANSFER_CLASS_4"/>
    <property type="match status" value="1"/>
</dbReference>
<organism evidence="12 13">
    <name type="scientific">Gymnopus androsaceus JB14</name>
    <dbReference type="NCBI Taxonomy" id="1447944"/>
    <lineage>
        <taxon>Eukaryota</taxon>
        <taxon>Fungi</taxon>
        <taxon>Dikarya</taxon>
        <taxon>Basidiomycota</taxon>
        <taxon>Agaricomycotina</taxon>
        <taxon>Agaricomycetes</taxon>
        <taxon>Agaricomycetidae</taxon>
        <taxon>Agaricales</taxon>
        <taxon>Marasmiineae</taxon>
        <taxon>Omphalotaceae</taxon>
        <taxon>Gymnopus</taxon>
    </lineage>
</organism>
<keyword evidence="3 11" id="KW-0032">Aminotransferase</keyword>
<dbReference type="PANTHER" id="PTHR11825">
    <property type="entry name" value="SUBGROUP IIII AMINOTRANSFERASE"/>
    <property type="match status" value="1"/>
</dbReference>
<dbReference type="GO" id="GO:0004084">
    <property type="term" value="F:branched-chain-amino-acid transaminase activity"/>
    <property type="evidence" value="ECO:0007669"/>
    <property type="project" value="UniProtKB-EC"/>
</dbReference>
<dbReference type="AlphaFoldDB" id="A0A6A4H7W9"/>
<dbReference type="CDD" id="cd01557">
    <property type="entry name" value="BCAT_beta_family"/>
    <property type="match status" value="1"/>
</dbReference>
<dbReference type="Proteomes" id="UP000799118">
    <property type="component" value="Unassembled WGS sequence"/>
</dbReference>
<comment type="catalytic activity">
    <reaction evidence="11">
        <text>L-isoleucine + 2-oxoglutarate = (S)-3-methyl-2-oxopentanoate + L-glutamate</text>
        <dbReference type="Rhea" id="RHEA:24801"/>
        <dbReference type="ChEBI" id="CHEBI:16810"/>
        <dbReference type="ChEBI" id="CHEBI:29985"/>
        <dbReference type="ChEBI" id="CHEBI:35146"/>
        <dbReference type="ChEBI" id="CHEBI:58045"/>
        <dbReference type="EC" id="2.6.1.42"/>
    </reaction>
</comment>
<dbReference type="PIRSF" id="PIRSF006468">
    <property type="entry name" value="BCAT1"/>
    <property type="match status" value="1"/>
</dbReference>
<accession>A0A6A4H7W9</accession>
<gene>
    <name evidence="12" type="ORF">BT96DRAFT_886658</name>
</gene>
<dbReference type="EMBL" id="ML769552">
    <property type="protein sequence ID" value="KAE9394329.1"/>
    <property type="molecule type" value="Genomic_DNA"/>
</dbReference>
<evidence type="ECO:0000256" key="3">
    <source>
        <dbReference type="ARBA" id="ARBA00022576"/>
    </source>
</evidence>
<dbReference type="OrthoDB" id="1732691at2759"/>
<reference evidence="12" key="1">
    <citation type="journal article" date="2019" name="Environ. Microbiol.">
        <title>Fungal ecological strategies reflected in gene transcription - a case study of two litter decomposers.</title>
        <authorList>
            <person name="Barbi F."/>
            <person name="Kohler A."/>
            <person name="Barry K."/>
            <person name="Baskaran P."/>
            <person name="Daum C."/>
            <person name="Fauchery L."/>
            <person name="Ihrmark K."/>
            <person name="Kuo A."/>
            <person name="LaButti K."/>
            <person name="Lipzen A."/>
            <person name="Morin E."/>
            <person name="Grigoriev I.V."/>
            <person name="Henrissat B."/>
            <person name="Lindahl B."/>
            <person name="Martin F."/>
        </authorList>
    </citation>
    <scope>NUCLEOTIDE SEQUENCE</scope>
    <source>
        <strain evidence="12">JB14</strain>
    </source>
</reference>
<comment type="catalytic activity">
    <reaction evidence="11">
        <text>L-valine + 2-oxoglutarate = 3-methyl-2-oxobutanoate + L-glutamate</text>
        <dbReference type="Rhea" id="RHEA:24813"/>
        <dbReference type="ChEBI" id="CHEBI:11851"/>
        <dbReference type="ChEBI" id="CHEBI:16810"/>
        <dbReference type="ChEBI" id="CHEBI:29985"/>
        <dbReference type="ChEBI" id="CHEBI:57762"/>
        <dbReference type="EC" id="2.6.1.42"/>
    </reaction>
</comment>
<evidence type="ECO:0000256" key="7">
    <source>
        <dbReference type="ARBA" id="ARBA00023304"/>
    </source>
</evidence>
<dbReference type="InterPro" id="IPR043132">
    <property type="entry name" value="BCAT-like_C"/>
</dbReference>
<dbReference type="NCBIfam" id="NF009897">
    <property type="entry name" value="PRK13357.1"/>
    <property type="match status" value="1"/>
</dbReference>
<dbReference type="InterPro" id="IPR001544">
    <property type="entry name" value="Aminotrans_IV"/>
</dbReference>
<feature type="modified residue" description="N6-(pyridoxal phosphate)lysine" evidence="8">
    <location>
        <position position="223"/>
    </location>
</feature>